<dbReference type="InterPro" id="IPR003492">
    <property type="entry name" value="Battenin_disease_Cln3"/>
</dbReference>
<dbReference type="GO" id="GO:0012505">
    <property type="term" value="C:endomembrane system"/>
    <property type="evidence" value="ECO:0007669"/>
    <property type="project" value="UniProtKB-SubCell"/>
</dbReference>
<protein>
    <recommendedName>
        <fullName evidence="6">Battenin</fullName>
    </recommendedName>
</protein>
<keyword evidence="2" id="KW-0813">Transport</keyword>
<accession>A0A3M6UF93</accession>
<dbReference type="Proteomes" id="UP000275408">
    <property type="component" value="Unassembled WGS sequence"/>
</dbReference>
<keyword evidence="3 6" id="KW-0812">Transmembrane</keyword>
<dbReference type="PANTHER" id="PTHR10981">
    <property type="entry name" value="BATTENIN"/>
    <property type="match status" value="1"/>
</dbReference>
<name>A0A3M6UF93_POCDA</name>
<dbReference type="AlphaFoldDB" id="A0A3M6UF93"/>
<keyword evidence="8" id="KW-1185">Reference proteome</keyword>
<evidence type="ECO:0000256" key="5">
    <source>
        <dbReference type="ARBA" id="ARBA00023136"/>
    </source>
</evidence>
<organism evidence="7 8">
    <name type="scientific">Pocillopora damicornis</name>
    <name type="common">Cauliflower coral</name>
    <name type="synonym">Millepora damicornis</name>
    <dbReference type="NCBI Taxonomy" id="46731"/>
    <lineage>
        <taxon>Eukaryota</taxon>
        <taxon>Metazoa</taxon>
        <taxon>Cnidaria</taxon>
        <taxon>Anthozoa</taxon>
        <taxon>Hexacorallia</taxon>
        <taxon>Scleractinia</taxon>
        <taxon>Astrocoeniina</taxon>
        <taxon>Pocilloporidae</taxon>
        <taxon>Pocillopora</taxon>
    </lineage>
</organism>
<feature type="transmembrane region" description="Helical" evidence="6">
    <location>
        <begin position="219"/>
        <end position="241"/>
    </location>
</feature>
<evidence type="ECO:0000313" key="7">
    <source>
        <dbReference type="EMBL" id="RMX52295.1"/>
    </source>
</evidence>
<evidence type="ECO:0000256" key="6">
    <source>
        <dbReference type="RuleBase" id="RU361113"/>
    </source>
</evidence>
<feature type="non-terminal residue" evidence="7">
    <location>
        <position position="339"/>
    </location>
</feature>
<comment type="caution">
    <text evidence="7">The sequence shown here is derived from an EMBL/GenBank/DDBJ whole genome shotgun (WGS) entry which is preliminary data.</text>
</comment>
<feature type="transmembrane region" description="Helical" evidence="6">
    <location>
        <begin position="12"/>
        <end position="31"/>
    </location>
</feature>
<evidence type="ECO:0000256" key="4">
    <source>
        <dbReference type="ARBA" id="ARBA00022989"/>
    </source>
</evidence>
<dbReference type="PRINTS" id="PR01315">
    <property type="entry name" value="BATTENIN"/>
</dbReference>
<dbReference type="GO" id="GO:0051453">
    <property type="term" value="P:regulation of intracellular pH"/>
    <property type="evidence" value="ECO:0007669"/>
    <property type="project" value="TreeGrafter"/>
</dbReference>
<comment type="caution">
    <text evidence="6">Lacks conserved residue(s) required for the propagation of feature annotation.</text>
</comment>
<evidence type="ECO:0000256" key="2">
    <source>
        <dbReference type="ARBA" id="ARBA00022448"/>
    </source>
</evidence>
<feature type="transmembrane region" description="Helical" evidence="6">
    <location>
        <begin position="144"/>
        <end position="166"/>
    </location>
</feature>
<dbReference type="PANTHER" id="PTHR10981:SF0">
    <property type="entry name" value="BATTENIN"/>
    <property type="match status" value="1"/>
</dbReference>
<comment type="similarity">
    <text evidence="6">Belongs to the battenin family.</text>
</comment>
<gene>
    <name evidence="7" type="ORF">pdam_00010372</name>
</gene>
<keyword evidence="5 6" id="KW-0472">Membrane</keyword>
<feature type="transmembrane region" description="Helical" evidence="6">
    <location>
        <begin position="186"/>
        <end position="207"/>
    </location>
</feature>
<dbReference type="OrthoDB" id="5968907at2759"/>
<dbReference type="EMBL" id="RCHS01001660">
    <property type="protein sequence ID" value="RMX52295.1"/>
    <property type="molecule type" value="Genomic_DNA"/>
</dbReference>
<keyword evidence="6" id="KW-0458">Lysosome</keyword>
<reference evidence="7 8" key="1">
    <citation type="journal article" date="2018" name="Sci. Rep.">
        <title>Comparative analysis of the Pocillopora damicornis genome highlights role of immune system in coral evolution.</title>
        <authorList>
            <person name="Cunning R."/>
            <person name="Bay R.A."/>
            <person name="Gillette P."/>
            <person name="Baker A.C."/>
            <person name="Traylor-Knowles N."/>
        </authorList>
    </citation>
    <scope>NUCLEOTIDE SEQUENCE [LARGE SCALE GENOMIC DNA]</scope>
    <source>
        <strain evidence="7">RSMAS</strain>
        <tissue evidence="7">Whole animal</tissue>
    </source>
</reference>
<dbReference type="GO" id="GO:0005765">
    <property type="term" value="C:lysosomal membrane"/>
    <property type="evidence" value="ECO:0007669"/>
    <property type="project" value="UniProtKB-SubCell"/>
</dbReference>
<dbReference type="Pfam" id="PF02487">
    <property type="entry name" value="CLN3"/>
    <property type="match status" value="2"/>
</dbReference>
<keyword evidence="4 6" id="KW-1133">Transmembrane helix</keyword>
<comment type="subcellular location">
    <subcellularLocation>
        <location evidence="1">Endomembrane system</location>
        <topology evidence="1">Multi-pass membrane protein</topology>
    </subcellularLocation>
    <subcellularLocation>
        <location evidence="6">Lysosome membrane</location>
        <topology evidence="6">Multi-pass membrane protein</topology>
    </subcellularLocation>
</comment>
<feature type="transmembrane region" description="Helical" evidence="6">
    <location>
        <begin position="84"/>
        <end position="105"/>
    </location>
</feature>
<sequence length="339" mass="38508">MAAPWFLQRISYWKKIIFVVVFLLGGLTTLVSSQRILGRLAGVSVIESGVATSEITFLSLTAFYEHITVSSFVAGLTTWSCLPPRSTIMTTIPWPFLLLLFYALLDKEPIGKKEIIPFSEDHPPVEDDTTTFSFRDRLNVAKDIFPYITFLFITYFSEYLSNHAVITTLAFPNAPFKPRDHYPYYILSYHVGKFMGRSHFFLVSAINPKLVHYIRVRRTWILALIASLHGLFFFLASWYRFVPRVEIIIALCFTEGFTAGSMYLNSAHTVSELIADQQKKEFALSLLTVGNACGKLAAGLCGLFQEPLLKKHCVEDLKLGEYCLTRHTRKAGWNKSLNC</sequence>
<evidence type="ECO:0000256" key="1">
    <source>
        <dbReference type="ARBA" id="ARBA00004127"/>
    </source>
</evidence>
<evidence type="ECO:0000313" key="8">
    <source>
        <dbReference type="Proteomes" id="UP000275408"/>
    </source>
</evidence>
<evidence type="ECO:0000256" key="3">
    <source>
        <dbReference type="ARBA" id="ARBA00022692"/>
    </source>
</evidence>
<proteinExistence type="inferred from homology"/>